<reference evidence="3" key="1">
    <citation type="submission" date="2022-11" db="UniProtKB">
        <authorList>
            <consortium name="WormBaseParasite"/>
        </authorList>
    </citation>
    <scope>IDENTIFICATION</scope>
</reference>
<feature type="region of interest" description="Disordered" evidence="1">
    <location>
        <begin position="45"/>
        <end position="72"/>
    </location>
</feature>
<proteinExistence type="predicted"/>
<name>A0A915IDG2_ROMCU</name>
<dbReference type="WBParaSite" id="nRc.2.0.1.t11927-RA">
    <property type="protein sequence ID" value="nRc.2.0.1.t11927-RA"/>
    <property type="gene ID" value="nRc.2.0.1.g11927"/>
</dbReference>
<evidence type="ECO:0000313" key="3">
    <source>
        <dbReference type="WBParaSite" id="nRc.2.0.1.t11927-RA"/>
    </source>
</evidence>
<sequence length="101" mass="10280">MNLNSYQLPYASHGASIDPYSGSAASSLGPDYSYASAPSAYGMVPPPGGHQISQHSSFEYGSGQKLTPPSLLSHSPAASAYYDVGHGRGAGALTSNTSSKV</sequence>
<dbReference type="Proteomes" id="UP000887565">
    <property type="component" value="Unplaced"/>
</dbReference>
<organism evidence="2 3">
    <name type="scientific">Romanomermis culicivorax</name>
    <name type="common">Nematode worm</name>
    <dbReference type="NCBI Taxonomy" id="13658"/>
    <lineage>
        <taxon>Eukaryota</taxon>
        <taxon>Metazoa</taxon>
        <taxon>Ecdysozoa</taxon>
        <taxon>Nematoda</taxon>
        <taxon>Enoplea</taxon>
        <taxon>Dorylaimia</taxon>
        <taxon>Mermithida</taxon>
        <taxon>Mermithoidea</taxon>
        <taxon>Mermithidae</taxon>
        <taxon>Romanomermis</taxon>
    </lineage>
</organism>
<keyword evidence="2" id="KW-1185">Reference proteome</keyword>
<protein>
    <submittedName>
        <fullName evidence="3">Uncharacterized protein</fullName>
    </submittedName>
</protein>
<evidence type="ECO:0000313" key="2">
    <source>
        <dbReference type="Proteomes" id="UP000887565"/>
    </source>
</evidence>
<accession>A0A915IDG2</accession>
<evidence type="ECO:0000256" key="1">
    <source>
        <dbReference type="SAM" id="MobiDB-lite"/>
    </source>
</evidence>
<dbReference type="AlphaFoldDB" id="A0A915IDG2"/>